<reference evidence="7" key="1">
    <citation type="submission" date="2020-10" db="EMBL/GenBank/DDBJ databases">
        <title>Chromosome-scale genome assembly of the Allis shad, Alosa alosa.</title>
        <authorList>
            <person name="Margot Z."/>
            <person name="Christophe K."/>
            <person name="Cabau C."/>
            <person name="Louis A."/>
            <person name="Berthelot C."/>
            <person name="Parey E."/>
            <person name="Roest Crollius H."/>
            <person name="Montfort J."/>
            <person name="Robinson-Rechavi M."/>
            <person name="Bucao C."/>
            <person name="Bouchez O."/>
            <person name="Gislard M."/>
            <person name="Lluch J."/>
            <person name="Milhes M."/>
            <person name="Lampietro C."/>
            <person name="Lopez Roques C."/>
            <person name="Donnadieu C."/>
            <person name="Braasch I."/>
            <person name="Desvignes T."/>
            <person name="Postlethwait J."/>
            <person name="Bobe J."/>
            <person name="Guiguen Y."/>
        </authorList>
    </citation>
    <scope>NUCLEOTIDE SEQUENCE</scope>
    <source>
        <strain evidence="7">M-15738</strain>
        <tissue evidence="7">Blood</tissue>
    </source>
</reference>
<organism evidence="7 8">
    <name type="scientific">Alosa alosa</name>
    <name type="common">allis shad</name>
    <dbReference type="NCBI Taxonomy" id="278164"/>
    <lineage>
        <taxon>Eukaryota</taxon>
        <taxon>Metazoa</taxon>
        <taxon>Chordata</taxon>
        <taxon>Craniata</taxon>
        <taxon>Vertebrata</taxon>
        <taxon>Euteleostomi</taxon>
        <taxon>Actinopterygii</taxon>
        <taxon>Neopterygii</taxon>
        <taxon>Teleostei</taxon>
        <taxon>Clupei</taxon>
        <taxon>Clupeiformes</taxon>
        <taxon>Clupeoidei</taxon>
        <taxon>Clupeidae</taxon>
        <taxon>Alosa</taxon>
    </lineage>
</organism>
<dbReference type="GO" id="GO:0008970">
    <property type="term" value="F:phospholipase A1 activity"/>
    <property type="evidence" value="ECO:0007669"/>
    <property type="project" value="TreeGrafter"/>
</dbReference>
<dbReference type="GO" id="GO:0016410">
    <property type="term" value="F:N-acyltransferase activity"/>
    <property type="evidence" value="ECO:0007669"/>
    <property type="project" value="TreeGrafter"/>
</dbReference>
<dbReference type="GO" id="GO:0004623">
    <property type="term" value="F:phospholipase A2 activity"/>
    <property type="evidence" value="ECO:0007669"/>
    <property type="project" value="TreeGrafter"/>
</dbReference>
<dbReference type="Pfam" id="PF04970">
    <property type="entry name" value="LRAT"/>
    <property type="match status" value="1"/>
</dbReference>
<evidence type="ECO:0000256" key="5">
    <source>
        <dbReference type="SAM" id="Phobius"/>
    </source>
</evidence>
<keyword evidence="5" id="KW-0812">Transmembrane</keyword>
<feature type="transmembrane region" description="Helical" evidence="5">
    <location>
        <begin position="130"/>
        <end position="155"/>
    </location>
</feature>
<keyword evidence="3" id="KW-0378">Hydrolase</keyword>
<keyword evidence="4" id="KW-0443">Lipid metabolism</keyword>
<dbReference type="PANTHER" id="PTHR13943">
    <property type="entry name" value="HRAS-LIKE SUPPRESSOR - RELATED"/>
    <property type="match status" value="1"/>
</dbReference>
<comment type="caution">
    <text evidence="7">The sequence shown here is derived from an EMBL/GenBank/DDBJ whole genome shotgun (WGS) entry which is preliminary data.</text>
</comment>
<keyword evidence="5" id="KW-0472">Membrane</keyword>
<evidence type="ECO:0000313" key="8">
    <source>
        <dbReference type="Proteomes" id="UP000823561"/>
    </source>
</evidence>
<comment type="similarity">
    <text evidence="1">Belongs to the H-rev107 family.</text>
</comment>
<evidence type="ECO:0000256" key="4">
    <source>
        <dbReference type="ARBA" id="ARBA00023098"/>
    </source>
</evidence>
<keyword evidence="5" id="KW-1133">Transmembrane helix</keyword>
<feature type="domain" description="LRAT" evidence="6">
    <location>
        <begin position="7"/>
        <end position="123"/>
    </location>
</feature>
<dbReference type="PROSITE" id="PS51934">
    <property type="entry name" value="LRAT"/>
    <property type="match status" value="1"/>
</dbReference>
<dbReference type="GO" id="GO:0070292">
    <property type="term" value="P:N-acylphosphatidylethanolamine metabolic process"/>
    <property type="evidence" value="ECO:0007669"/>
    <property type="project" value="TreeGrafter"/>
</dbReference>
<keyword evidence="2" id="KW-0808">Transferase</keyword>
<dbReference type="GO" id="GO:0005737">
    <property type="term" value="C:cytoplasm"/>
    <property type="evidence" value="ECO:0007669"/>
    <property type="project" value="TreeGrafter"/>
</dbReference>
<evidence type="ECO:0000256" key="3">
    <source>
        <dbReference type="ARBA" id="ARBA00022801"/>
    </source>
</evidence>
<gene>
    <name evidence="7" type="ORF">AALO_G00281400</name>
</gene>
<dbReference type="Proteomes" id="UP000823561">
    <property type="component" value="Chromosome 22"/>
</dbReference>
<dbReference type="EMBL" id="JADWDJ010000022">
    <property type="protein sequence ID" value="KAG5263005.1"/>
    <property type="molecule type" value="Genomic_DNA"/>
</dbReference>
<sequence length="159" mass="17171">MAKPGDLIEIDRVNYQHWALYIGDGYVIHLTTDGDSASKGAAIGGSSASIFAIVKKQELSDVAAGDIWRVNNSLDKKWMPQPPDVILKIAQQQVGKKIQYCLLNYNCEHFVTNIRYGKPESRQAKKAKQVAAGGSGLILTGVLGTIALALVSVFAPRTS</sequence>
<dbReference type="InterPro" id="IPR051496">
    <property type="entry name" value="H-rev107_PLA/AT"/>
</dbReference>
<dbReference type="PANTHER" id="PTHR13943:SF31">
    <property type="entry name" value="PHOSPHOLIPASE A AND ACYLTRANSFERASE 3"/>
    <property type="match status" value="1"/>
</dbReference>
<keyword evidence="8" id="KW-1185">Reference proteome</keyword>
<evidence type="ECO:0000259" key="6">
    <source>
        <dbReference type="PROSITE" id="PS51934"/>
    </source>
</evidence>
<dbReference type="InterPro" id="IPR007053">
    <property type="entry name" value="LRAT_dom"/>
</dbReference>
<accession>A0AAV6FKD9</accession>
<dbReference type="AlphaFoldDB" id="A0AAV6FKD9"/>
<protein>
    <recommendedName>
        <fullName evidence="6">LRAT domain-containing protein</fullName>
    </recommendedName>
</protein>
<name>A0AAV6FKD9_9TELE</name>
<evidence type="ECO:0000313" key="7">
    <source>
        <dbReference type="EMBL" id="KAG5263005.1"/>
    </source>
</evidence>
<evidence type="ECO:0000256" key="2">
    <source>
        <dbReference type="ARBA" id="ARBA00022679"/>
    </source>
</evidence>
<proteinExistence type="inferred from homology"/>
<evidence type="ECO:0000256" key="1">
    <source>
        <dbReference type="ARBA" id="ARBA00007824"/>
    </source>
</evidence>
<dbReference type="Gene3D" id="3.90.1720.10">
    <property type="entry name" value="endopeptidase domain like (from Nostoc punctiforme)"/>
    <property type="match status" value="1"/>
</dbReference>